<feature type="region of interest" description="Disordered" evidence="1">
    <location>
        <begin position="519"/>
        <end position="576"/>
    </location>
</feature>
<feature type="compositionally biased region" description="Acidic residues" evidence="1">
    <location>
        <begin position="530"/>
        <end position="541"/>
    </location>
</feature>
<reference evidence="3" key="2">
    <citation type="submission" date="2020-11" db="EMBL/GenBank/DDBJ databases">
        <title>Whole genome sequencing of Colletotrichum sp.</title>
        <authorList>
            <person name="Li H."/>
        </authorList>
    </citation>
    <scope>NUCLEOTIDE SEQUENCE</scope>
    <source>
        <strain evidence="3">CkLH20</strain>
    </source>
</reference>
<dbReference type="GeneID" id="62163430"/>
<dbReference type="Proteomes" id="UP000781932">
    <property type="component" value="Unassembled WGS sequence"/>
</dbReference>
<dbReference type="RefSeq" id="XP_038744406.1">
    <property type="nucleotide sequence ID" value="XM_038890356.1"/>
</dbReference>
<keyword evidence="2" id="KW-1133">Transmembrane helix</keyword>
<dbReference type="OrthoDB" id="441890at2759"/>
<evidence type="ECO:0000256" key="1">
    <source>
        <dbReference type="SAM" id="MobiDB-lite"/>
    </source>
</evidence>
<accession>A0A9P6IAB3</accession>
<sequence>MAVFPSFGPDPSTPLLAQCNQIIDRITILLSELDQLKAAIERRPASGHKPLSWNQAVPGLGFFERLIISERKHLEKMVAAYDEDDDVEELDSRVRLRLDASNYKFYETVWEITKRCEDLTGMRRELTYKTGPKGKGVNAVIDLVVNGGADWIKVVTTTERRLFYEMADAGWDWDGEDGEKDAEEAMMEVLKDETEDSIEVAKVARHMVAAARTSYQDYRRPRVRILMSRIEEGRNEQVDRLLGLVRRMGDDRVELVVETANSPGGILTHPTPPFDEAVRRLVNTDYFRDFSDTLNVDCSVFMALASDFSHMRIGPDSELLRCNQHRIDATDEVENGPRLLTTLYPAMRGRNLVCTREAADTFLKIVYGIGTETEKARTGIVFDPVEAGADPEAERSRRVAALQALSTYPVPEDLRLPVEVVGSVSWDDARRMVEEGALPGAALAVGRSGSGLNAMNVPSFLYGWKAGVTTITGNWEAAKRLRGVIEEEGRELEGGQVGPLFCWIPFSCSMARQALTDGDWEKNRPRHDEHDDDSYSDDDLNLEAGDTASHTPNEDASKSLLTSTNTKPHPHKRRRECTTTRPTFILTILLSALLGALSTFAIISLLTHTKPTTNRNANTLASPSHDSTTTTFLSTAPCGSTPSEARAAGCIFDLISFNWLPPACHDAALAADFEAELEAAGMLSWYEDMERTRPLGRAQIMTGEYSGVYVSLGYHLRHCTAMWRRMHRAIMEGGGGLGRVDSYIWSYHHTRHCEEMLLTRYNESDLGEVFTTEVRIKYPDCGVVLQDVTS</sequence>
<evidence type="ECO:0000256" key="2">
    <source>
        <dbReference type="SAM" id="Phobius"/>
    </source>
</evidence>
<organism evidence="3 4">
    <name type="scientific">Colletotrichum karsti</name>
    <dbReference type="NCBI Taxonomy" id="1095194"/>
    <lineage>
        <taxon>Eukaryota</taxon>
        <taxon>Fungi</taxon>
        <taxon>Dikarya</taxon>
        <taxon>Ascomycota</taxon>
        <taxon>Pezizomycotina</taxon>
        <taxon>Sordariomycetes</taxon>
        <taxon>Hypocreomycetidae</taxon>
        <taxon>Glomerellales</taxon>
        <taxon>Glomerellaceae</taxon>
        <taxon>Colletotrichum</taxon>
        <taxon>Colletotrichum boninense species complex</taxon>
    </lineage>
</organism>
<name>A0A9P6IAB3_9PEZI</name>
<protein>
    <recommendedName>
        <fullName evidence="5">DUF1308 domain-containing protein</fullName>
    </recommendedName>
</protein>
<reference evidence="3" key="1">
    <citation type="submission" date="2020-03" db="EMBL/GenBank/DDBJ databases">
        <authorList>
            <person name="He L."/>
        </authorList>
    </citation>
    <scope>NUCLEOTIDE SEQUENCE</scope>
    <source>
        <strain evidence="3">CkLH20</strain>
    </source>
</reference>
<dbReference type="InterPro" id="IPR053008">
    <property type="entry name" value="Phomopsin_biosynth_assoc"/>
</dbReference>
<dbReference type="PANTHER" id="PTHR35896:SF3">
    <property type="entry name" value="MAJOR FACILITATOR SUPERFAMILY TRANSPORTER"/>
    <property type="match status" value="1"/>
</dbReference>
<comment type="caution">
    <text evidence="3">The sequence shown here is derived from an EMBL/GenBank/DDBJ whole genome shotgun (WGS) entry which is preliminary data.</text>
</comment>
<feature type="transmembrane region" description="Helical" evidence="2">
    <location>
        <begin position="584"/>
        <end position="606"/>
    </location>
</feature>
<keyword evidence="2" id="KW-0472">Membrane</keyword>
<keyword evidence="2" id="KW-0812">Transmembrane</keyword>
<dbReference type="PANTHER" id="PTHR35896">
    <property type="entry name" value="IG-LIKE DOMAIN-CONTAINING PROTEIN"/>
    <property type="match status" value="1"/>
</dbReference>
<evidence type="ECO:0008006" key="5">
    <source>
        <dbReference type="Google" id="ProtNLM"/>
    </source>
</evidence>
<proteinExistence type="predicted"/>
<dbReference type="AlphaFoldDB" id="A0A9P6IAB3"/>
<evidence type="ECO:0000313" key="3">
    <source>
        <dbReference type="EMBL" id="KAF9874945.1"/>
    </source>
</evidence>
<keyword evidence="4" id="KW-1185">Reference proteome</keyword>
<feature type="compositionally biased region" description="Basic and acidic residues" evidence="1">
    <location>
        <begin position="519"/>
        <end position="529"/>
    </location>
</feature>
<gene>
    <name evidence="3" type="ORF">CkaCkLH20_07639</name>
</gene>
<evidence type="ECO:0000313" key="4">
    <source>
        <dbReference type="Proteomes" id="UP000781932"/>
    </source>
</evidence>
<dbReference type="EMBL" id="JAATWM020000024">
    <property type="protein sequence ID" value="KAF9874945.1"/>
    <property type="molecule type" value="Genomic_DNA"/>
</dbReference>